<evidence type="ECO:0000256" key="1">
    <source>
        <dbReference type="ARBA" id="ARBA00010688"/>
    </source>
</evidence>
<sequence>MNNTIVVGMGEALWDMLPEGKKIGGAPANFAYHVSQFGLDSRVVSAVGEDELGVEILKNFHEKKLNCMIETVPYPTGTVQVELDRNGVPCYDIREGVAWDNIPFTPALEGLARQTRAVCFGSLAQRSVVSRETINRFLDVMPDGEGQYKIFDINLRQGFYTKEIICGSMRKCNILKINDEELVTISRMFGYPGIDLQDKCWILLAKYNLRMLILTCGVNGSYVFTPGEVSFVETPKVEVADTVGAGDSFTAAFVASILRGLPVNEAHRLAVATSAFVCTQNGAMPVLPARLTEGLTTE</sequence>
<evidence type="ECO:0000313" key="6">
    <source>
        <dbReference type="Proteomes" id="UP001167871"/>
    </source>
</evidence>
<dbReference type="Gene3D" id="3.40.1190.20">
    <property type="match status" value="1"/>
</dbReference>
<dbReference type="PROSITE" id="PS00583">
    <property type="entry name" value="PFKB_KINASES_1"/>
    <property type="match status" value="1"/>
</dbReference>
<dbReference type="EC" id="2.7.1.-" evidence="5"/>
<evidence type="ECO:0000256" key="3">
    <source>
        <dbReference type="ARBA" id="ARBA00022777"/>
    </source>
</evidence>
<dbReference type="InterPro" id="IPR011611">
    <property type="entry name" value="PfkB_dom"/>
</dbReference>
<keyword evidence="3 5" id="KW-0418">Kinase</keyword>
<dbReference type="InterPro" id="IPR002173">
    <property type="entry name" value="Carboh/pur_kinase_PfkB_CS"/>
</dbReference>
<keyword evidence="6" id="KW-1185">Reference proteome</keyword>
<keyword evidence="2 5" id="KW-0808">Transferase</keyword>
<evidence type="ECO:0000259" key="4">
    <source>
        <dbReference type="Pfam" id="PF00294"/>
    </source>
</evidence>
<gene>
    <name evidence="5" type="ORF">QVO10_11495</name>
</gene>
<evidence type="ECO:0000256" key="2">
    <source>
        <dbReference type="ARBA" id="ARBA00022679"/>
    </source>
</evidence>
<evidence type="ECO:0000313" key="5">
    <source>
        <dbReference type="EMBL" id="MDN0050001.1"/>
    </source>
</evidence>
<dbReference type="InterPro" id="IPR029056">
    <property type="entry name" value="Ribokinase-like"/>
</dbReference>
<accession>A0ABT7X7E8</accession>
<dbReference type="PANTHER" id="PTHR43085">
    <property type="entry name" value="HEXOKINASE FAMILY MEMBER"/>
    <property type="match status" value="1"/>
</dbReference>
<dbReference type="SUPFAM" id="SSF53613">
    <property type="entry name" value="Ribokinase-like"/>
    <property type="match status" value="1"/>
</dbReference>
<name>A0ABT7X7E8_9BACE</name>
<comment type="similarity">
    <text evidence="1">Belongs to the carbohydrate kinase PfkB family.</text>
</comment>
<comment type="caution">
    <text evidence="5">The sequence shown here is derived from an EMBL/GenBank/DDBJ whole genome shotgun (WGS) entry which is preliminary data.</text>
</comment>
<reference evidence="5" key="2">
    <citation type="submission" date="2024-05" db="EMBL/GenBank/DDBJ databases">
        <title>Identification and characterization of horizontal gene transfer across gut microbiota members of farm animals based on homology search.</title>
        <authorList>
            <person name="Schwarzerova J."/>
            <person name="Nykrynova M."/>
            <person name="Jureckova K."/>
            <person name="Cejkova D."/>
            <person name="Rychlik I."/>
        </authorList>
    </citation>
    <scope>NUCLEOTIDE SEQUENCE</scope>
    <source>
        <strain evidence="5">84_SSukc20</strain>
    </source>
</reference>
<feature type="domain" description="Carbohydrate kinase PfkB" evidence="4">
    <location>
        <begin position="21"/>
        <end position="289"/>
    </location>
</feature>
<dbReference type="Pfam" id="PF00294">
    <property type="entry name" value="PfkB"/>
    <property type="match status" value="1"/>
</dbReference>
<dbReference type="InterPro" id="IPR050306">
    <property type="entry name" value="PfkB_Carbo_kinase"/>
</dbReference>
<reference evidence="5" key="1">
    <citation type="submission" date="2023-06" db="EMBL/GenBank/DDBJ databases">
        <authorList>
            <person name="Zeman M."/>
            <person name="Kubasova T."/>
            <person name="Jahodarova E."/>
            <person name="Nykrynova M."/>
            <person name="Rychlik I."/>
        </authorList>
    </citation>
    <scope>NUCLEOTIDE SEQUENCE</scope>
    <source>
        <strain evidence="5">84_SSukc20</strain>
    </source>
</reference>
<dbReference type="PANTHER" id="PTHR43085:SF57">
    <property type="entry name" value="CARBOHYDRATE KINASE PFKB DOMAIN-CONTAINING PROTEIN"/>
    <property type="match status" value="1"/>
</dbReference>
<dbReference type="CDD" id="cd01167">
    <property type="entry name" value="bac_FRK"/>
    <property type="match status" value="1"/>
</dbReference>
<organism evidence="5 6">
    <name type="scientific">Bacteroides gallinaceum</name>
    <dbReference type="NCBI Taxonomy" id="1462571"/>
    <lineage>
        <taxon>Bacteria</taxon>
        <taxon>Pseudomonadati</taxon>
        <taxon>Bacteroidota</taxon>
        <taxon>Bacteroidia</taxon>
        <taxon>Bacteroidales</taxon>
        <taxon>Bacteroidaceae</taxon>
        <taxon>Bacteroides</taxon>
    </lineage>
</organism>
<dbReference type="GO" id="GO:0016301">
    <property type="term" value="F:kinase activity"/>
    <property type="evidence" value="ECO:0007669"/>
    <property type="project" value="UniProtKB-KW"/>
</dbReference>
<dbReference type="PROSITE" id="PS00584">
    <property type="entry name" value="PFKB_KINASES_2"/>
    <property type="match status" value="1"/>
</dbReference>
<dbReference type="RefSeq" id="WP_087209675.1">
    <property type="nucleotide sequence ID" value="NZ_JACJJF010000064.1"/>
</dbReference>
<proteinExistence type="inferred from homology"/>
<dbReference type="Proteomes" id="UP001167871">
    <property type="component" value="Unassembled WGS sequence"/>
</dbReference>
<dbReference type="EMBL" id="JAUEII010000025">
    <property type="protein sequence ID" value="MDN0050001.1"/>
    <property type="molecule type" value="Genomic_DNA"/>
</dbReference>
<protein>
    <submittedName>
        <fullName evidence="5">Carbohydrate kinase</fullName>
        <ecNumber evidence="5">2.7.1.-</ecNumber>
    </submittedName>
</protein>